<dbReference type="PANTHER" id="PTHR35936:SF17">
    <property type="entry name" value="ARGININE-BINDING EXTRACELLULAR PROTEIN ARTP"/>
    <property type="match status" value="1"/>
</dbReference>
<sequence length="248" mass="27244">MRILPKCAVVLCFALLLQGAAHAERPYIVGTEATFAPFESLNEKQQIVGFDAELIQAIADRAGFQIKMINTPWEGLFIGLQRGERDIVAAAVTITPDRKRTMDFSAPYFEAKQLIITTQHNKIDAMDSLKGQKVGVQGGTSGDAVAQQHFGKTSPDIARFDSIVQALEALRAGKVAAVIADNGVVRNYLVENPNARLRLVDDPVFEKEYYGIAVKKGNKALLNRINKGLDAVKADGTYQKIYLKYFGK</sequence>
<evidence type="ECO:0000313" key="6">
    <source>
        <dbReference type="Proteomes" id="UP000310016"/>
    </source>
</evidence>
<feature type="signal peptide" evidence="2">
    <location>
        <begin position="1"/>
        <end position="23"/>
    </location>
</feature>
<dbReference type="SMART" id="SM00079">
    <property type="entry name" value="PBPe"/>
    <property type="match status" value="1"/>
</dbReference>
<dbReference type="GO" id="GO:0016020">
    <property type="term" value="C:membrane"/>
    <property type="evidence" value="ECO:0007669"/>
    <property type="project" value="InterPro"/>
</dbReference>
<dbReference type="GO" id="GO:0015276">
    <property type="term" value="F:ligand-gated monoatomic ion channel activity"/>
    <property type="evidence" value="ECO:0007669"/>
    <property type="project" value="InterPro"/>
</dbReference>
<evidence type="ECO:0000259" key="4">
    <source>
        <dbReference type="SMART" id="SM00079"/>
    </source>
</evidence>
<dbReference type="SMART" id="SM00062">
    <property type="entry name" value="PBPb"/>
    <property type="match status" value="1"/>
</dbReference>
<feature type="domain" description="Solute-binding protein family 3/N-terminal" evidence="3">
    <location>
        <begin position="26"/>
        <end position="248"/>
    </location>
</feature>
<evidence type="ECO:0000259" key="3">
    <source>
        <dbReference type="SMART" id="SM00062"/>
    </source>
</evidence>
<dbReference type="Proteomes" id="UP000310016">
    <property type="component" value="Unassembled WGS sequence"/>
</dbReference>
<name>A0A4U0PY76_9NEIS</name>
<organism evidence="5 6">
    <name type="scientific">Chitiniphilus eburneus</name>
    <dbReference type="NCBI Taxonomy" id="2571148"/>
    <lineage>
        <taxon>Bacteria</taxon>
        <taxon>Pseudomonadati</taxon>
        <taxon>Pseudomonadota</taxon>
        <taxon>Betaproteobacteria</taxon>
        <taxon>Neisseriales</taxon>
        <taxon>Chitinibacteraceae</taxon>
        <taxon>Chitiniphilus</taxon>
    </lineage>
</organism>
<dbReference type="Pfam" id="PF00497">
    <property type="entry name" value="SBP_bac_3"/>
    <property type="match status" value="1"/>
</dbReference>
<dbReference type="AlphaFoldDB" id="A0A4U0PY76"/>
<dbReference type="Gene3D" id="3.40.190.10">
    <property type="entry name" value="Periplasmic binding protein-like II"/>
    <property type="match status" value="2"/>
</dbReference>
<keyword evidence="6" id="KW-1185">Reference proteome</keyword>
<dbReference type="InterPro" id="IPR001320">
    <property type="entry name" value="Iontro_rcpt_C"/>
</dbReference>
<feature type="domain" description="Ionotropic glutamate receptor C-terminal" evidence="4">
    <location>
        <begin position="26"/>
        <end position="248"/>
    </location>
</feature>
<feature type="chain" id="PRO_5020574956" evidence="2">
    <location>
        <begin position="24"/>
        <end position="248"/>
    </location>
</feature>
<dbReference type="PANTHER" id="PTHR35936">
    <property type="entry name" value="MEMBRANE-BOUND LYTIC MUREIN TRANSGLYCOSYLASE F"/>
    <property type="match status" value="1"/>
</dbReference>
<gene>
    <name evidence="5" type="ORF">FAZ21_10330</name>
</gene>
<dbReference type="InterPro" id="IPR001638">
    <property type="entry name" value="Solute-binding_3/MltF_N"/>
</dbReference>
<evidence type="ECO:0000256" key="1">
    <source>
        <dbReference type="ARBA" id="ARBA00022729"/>
    </source>
</evidence>
<evidence type="ECO:0000313" key="5">
    <source>
        <dbReference type="EMBL" id="TJZ73573.1"/>
    </source>
</evidence>
<comment type="caution">
    <text evidence="5">The sequence shown here is derived from an EMBL/GenBank/DDBJ whole genome shotgun (WGS) entry which is preliminary data.</text>
</comment>
<protein>
    <submittedName>
        <fullName evidence="5">Basic amino acid ABC transporter substrate-binding protein</fullName>
    </submittedName>
</protein>
<keyword evidence="1 2" id="KW-0732">Signal</keyword>
<dbReference type="SUPFAM" id="SSF53850">
    <property type="entry name" value="Periplasmic binding protein-like II"/>
    <property type="match status" value="1"/>
</dbReference>
<dbReference type="CDD" id="cd13624">
    <property type="entry name" value="PBP2_Arg_Lys_His"/>
    <property type="match status" value="1"/>
</dbReference>
<dbReference type="RefSeq" id="WP_136773362.1">
    <property type="nucleotide sequence ID" value="NZ_CP156074.1"/>
</dbReference>
<accession>A0A4U0PY76</accession>
<proteinExistence type="predicted"/>
<evidence type="ECO:0000256" key="2">
    <source>
        <dbReference type="SAM" id="SignalP"/>
    </source>
</evidence>
<reference evidence="5 6" key="1">
    <citation type="submission" date="2019-04" db="EMBL/GenBank/DDBJ databases">
        <title>Chitiniphilus eburnea sp. nov., a novel chitinolytic bacterium isolated from aquaculture sludge.</title>
        <authorList>
            <person name="Sheng M."/>
        </authorList>
    </citation>
    <scope>NUCLEOTIDE SEQUENCE [LARGE SCALE GENOMIC DNA]</scope>
    <source>
        <strain evidence="5 6">HX-2-15</strain>
    </source>
</reference>
<dbReference type="EMBL" id="SUMF01000009">
    <property type="protein sequence ID" value="TJZ73573.1"/>
    <property type="molecule type" value="Genomic_DNA"/>
</dbReference>
<dbReference type="OrthoDB" id="368476at2"/>